<keyword evidence="1" id="KW-1015">Disulfide bond</keyword>
<feature type="region of interest" description="Disordered" evidence="3">
    <location>
        <begin position="867"/>
        <end position="889"/>
    </location>
</feature>
<dbReference type="Gene3D" id="3.40.50.410">
    <property type="entry name" value="von Willebrand factor, type A domain"/>
    <property type="match status" value="1"/>
</dbReference>
<dbReference type="SUPFAM" id="SSF49854">
    <property type="entry name" value="Spermadhesin, CUB domain"/>
    <property type="match status" value="1"/>
</dbReference>
<dbReference type="FunFam" id="2.60.120.290:FF:000013">
    <property type="entry name" value="Membrane frizzled-related protein"/>
    <property type="match status" value="1"/>
</dbReference>
<dbReference type="InterPro" id="IPR013642">
    <property type="entry name" value="CLCA_N"/>
</dbReference>
<evidence type="ECO:0000256" key="3">
    <source>
        <dbReference type="SAM" id="MobiDB-lite"/>
    </source>
</evidence>
<dbReference type="InterPro" id="IPR051266">
    <property type="entry name" value="CLCR"/>
</dbReference>
<dbReference type="InterPro" id="IPR013783">
    <property type="entry name" value="Ig-like_fold"/>
</dbReference>
<dbReference type="SUPFAM" id="SSF53300">
    <property type="entry name" value="vWA-like"/>
    <property type="match status" value="1"/>
</dbReference>
<dbReference type="InterPro" id="IPR036465">
    <property type="entry name" value="vWFA_dom_sf"/>
</dbReference>
<dbReference type="CDD" id="cd00198">
    <property type="entry name" value="vWFA"/>
    <property type="match status" value="1"/>
</dbReference>
<evidence type="ECO:0000256" key="1">
    <source>
        <dbReference type="ARBA" id="ARBA00023157"/>
    </source>
</evidence>
<dbReference type="AlphaFoldDB" id="A0A0P5N6L4"/>
<dbReference type="Gene3D" id="2.60.120.290">
    <property type="entry name" value="Spermadhesin, CUB domain"/>
    <property type="match status" value="1"/>
</dbReference>
<evidence type="ECO:0000313" key="4">
    <source>
        <dbReference type="EMBL" id="JAL52449.1"/>
    </source>
</evidence>
<dbReference type="Pfam" id="PF00092">
    <property type="entry name" value="VWA"/>
    <property type="match status" value="1"/>
</dbReference>
<organism evidence="4">
    <name type="scientific">Daphnia magna</name>
    <dbReference type="NCBI Taxonomy" id="35525"/>
    <lineage>
        <taxon>Eukaryota</taxon>
        <taxon>Metazoa</taxon>
        <taxon>Ecdysozoa</taxon>
        <taxon>Arthropoda</taxon>
        <taxon>Crustacea</taxon>
        <taxon>Branchiopoda</taxon>
        <taxon>Diplostraca</taxon>
        <taxon>Cladocera</taxon>
        <taxon>Anomopoda</taxon>
        <taxon>Daphniidae</taxon>
        <taxon>Daphnia</taxon>
    </lineage>
</organism>
<dbReference type="InterPro" id="IPR000859">
    <property type="entry name" value="CUB_dom"/>
</dbReference>
<dbReference type="EMBL" id="GDIQ01099277">
    <property type="protein sequence ID" value="JAL52449.1"/>
    <property type="molecule type" value="Transcribed_RNA"/>
</dbReference>
<dbReference type="Pfam" id="PF00431">
    <property type="entry name" value="CUB"/>
    <property type="match status" value="1"/>
</dbReference>
<dbReference type="Pfam" id="PF08434">
    <property type="entry name" value="CLCA"/>
    <property type="match status" value="1"/>
</dbReference>
<dbReference type="Gene3D" id="2.60.40.10">
    <property type="entry name" value="Immunoglobulins"/>
    <property type="match status" value="1"/>
</dbReference>
<dbReference type="InterPro" id="IPR035914">
    <property type="entry name" value="Sperma_CUB_dom_sf"/>
</dbReference>
<dbReference type="InterPro" id="IPR002035">
    <property type="entry name" value="VWF_A"/>
</dbReference>
<dbReference type="CDD" id="cd00041">
    <property type="entry name" value="CUB"/>
    <property type="match status" value="1"/>
</dbReference>
<feature type="compositionally biased region" description="Low complexity" evidence="3">
    <location>
        <begin position="880"/>
        <end position="889"/>
    </location>
</feature>
<dbReference type="GO" id="GO:0032991">
    <property type="term" value="C:protein-containing complex"/>
    <property type="evidence" value="ECO:0007669"/>
    <property type="project" value="UniProtKB-ARBA"/>
</dbReference>
<dbReference type="SMART" id="SM00327">
    <property type="entry name" value="VWA"/>
    <property type="match status" value="1"/>
</dbReference>
<accession>A0A0P5N6L4</accession>
<evidence type="ECO:0000256" key="2">
    <source>
        <dbReference type="PROSITE-ProRule" id="PRU00059"/>
    </source>
</evidence>
<name>A0A0P5N6L4_9CRUS</name>
<reference evidence="4" key="1">
    <citation type="submission" date="2015-10" db="EMBL/GenBank/DDBJ databases">
        <title>EvidentialGene: Evidence-directed Construction of Complete mRNA Transcriptomes without Genomes.</title>
        <authorList>
            <person name="Gilbert D.G."/>
        </authorList>
    </citation>
    <scope>NUCLEOTIDE SEQUENCE</scope>
</reference>
<dbReference type="PROSITE" id="PS50234">
    <property type="entry name" value="VWFA"/>
    <property type="match status" value="1"/>
</dbReference>
<dbReference type="SMART" id="SM00042">
    <property type="entry name" value="CUB"/>
    <property type="match status" value="1"/>
</dbReference>
<feature type="compositionally biased region" description="Pro residues" evidence="3">
    <location>
        <begin position="868"/>
        <end position="879"/>
    </location>
</feature>
<proteinExistence type="predicted"/>
<sequence>MAVFRPLPLLLVLYGFFGFTFSSRVSITHNGYSDLVVAISPDVHPDQAADLLYNIQRIITEASADLYAATRQRSYIQSVQILIPQTWVNITANASTWETFQDAEIQIDHPNWKYGDMPYTVQLGGCGDPGQYIHWTPNYVNTFDYDTTKSQFGPAGKLFVREWARLRYGVFEEHGYTGADTTFPTFYRPGTAQQSTDMVPNVCSHEPVDFVVDYGCGVDRETGIYDSNCTYSFANSFKPTSSILSDNRMLSSAVHFCDDDPSSLHRHNREAPTKQNAVCNTQSVWSVISKHADFASNNNPPATIDNVKPTFNIIRVLTGARYVLVTDVSGSMDSYDRITRLNEAARRWIKYDIAEGTSLGIVKFSTSATMLSDLTVVNDNTRQQLMDKVPNHTEGGTCIGCGLQIALDILEPGGKGGVIVLVTDGLENEYPYIEDMYPQLIDAQVQVVSIAFGDDAEDEIEVLATKTNGKSYFINDDGNDDELNDAFTGSLTYQPAVPTGELTVLLFQEKYRNGNSFEDSVFVDFTIGRNLTFRVDYTNRYFIKNFSVNSPSGQVYDSVTYDNSAKLAYIIIPGLAEEGEWRFTLNVYQGYPQDYANVIVTSRSRNDSAAPITVECSVPSGTVVEDAAVTPVRIVAVVKHGRDRVLGANVVAHVVSPNSADNVVQLEDNGIGGDLTENNGIYSGFYLAVNNAGRYTLVCEVNSAEGTYIDDGITAQQRTAMGNFERVQSGGTFRVETPMTTMYPPSRVTDLKVVAMQVDQMSFKIEWTATGDQLDVGTASAYQIKYSTTFDSLMDDNFDSSSSVQFGSQDIIDGSMQPLESGSKQRVSLRLPPTAENATYYVALRAINNNNVASNTSNVVSVQIVRVKPPPTQPPPPPTTTTLVPPTTSSSLTVGCDGVLTTPNGLLTSPNYPGAYPNNYNCQWTIQVDRTSKIRLTFSHFDTESPFDYVEVYDGSSDSATRLLKHSGFTVPNAPVSSSSNKMLVRFVTDSTGNNFRGWRATYTIA</sequence>
<protein>
    <submittedName>
        <fullName evidence="4">Calcium-activated chloride channel regulator 4, 30 kDa form</fullName>
    </submittedName>
</protein>
<dbReference type="OrthoDB" id="687730at2759"/>
<dbReference type="PANTHER" id="PTHR10579">
    <property type="entry name" value="CALCIUM-ACTIVATED CHLORIDE CHANNEL REGULATOR"/>
    <property type="match status" value="1"/>
</dbReference>
<dbReference type="PROSITE" id="PS01180">
    <property type="entry name" value="CUB"/>
    <property type="match status" value="1"/>
</dbReference>
<comment type="caution">
    <text evidence="2">Lacks conserved residue(s) required for the propagation of feature annotation.</text>
</comment>
<dbReference type="PANTHER" id="PTHR10579:SF177">
    <property type="entry name" value="CALCIUM-ACTIVATED CHLORIDE CHANNEL REGULATOR 4-LIKE PROTEIN"/>
    <property type="match status" value="1"/>
</dbReference>